<name>E7RG60_9BACL</name>
<dbReference type="InterPro" id="IPR043129">
    <property type="entry name" value="ATPase_NBD"/>
</dbReference>
<dbReference type="Pfam" id="PF02782">
    <property type="entry name" value="FGGY_C"/>
    <property type="match status" value="1"/>
</dbReference>
<dbReference type="EC" id="2.7.1.17" evidence="8 10"/>
<evidence type="ECO:0000256" key="7">
    <source>
        <dbReference type="ARBA" id="ARBA00023277"/>
    </source>
</evidence>
<dbReference type="OrthoDB" id="9805576at2"/>
<dbReference type="GO" id="GO:0042732">
    <property type="term" value="P:D-xylose metabolic process"/>
    <property type="evidence" value="ECO:0007669"/>
    <property type="project" value="UniProtKB-KW"/>
</dbReference>
<dbReference type="PANTHER" id="PTHR43095">
    <property type="entry name" value="SUGAR KINASE"/>
    <property type="match status" value="1"/>
</dbReference>
<evidence type="ECO:0000313" key="13">
    <source>
        <dbReference type="EMBL" id="EGA90007.1"/>
    </source>
</evidence>
<feature type="domain" description="Carbohydrate kinase FGGY N-terminal" evidence="11">
    <location>
        <begin position="3"/>
        <end position="246"/>
    </location>
</feature>
<feature type="binding site" evidence="8">
    <location>
        <begin position="81"/>
        <end position="82"/>
    </location>
    <ligand>
        <name>substrate</name>
    </ligand>
</feature>
<evidence type="ECO:0000259" key="11">
    <source>
        <dbReference type="Pfam" id="PF00370"/>
    </source>
</evidence>
<dbReference type="InterPro" id="IPR018483">
    <property type="entry name" value="Carb_kinase_FGGY_CS"/>
</dbReference>
<dbReference type="NCBIfam" id="TIGR01312">
    <property type="entry name" value="XylB"/>
    <property type="match status" value="1"/>
</dbReference>
<dbReference type="InterPro" id="IPR018484">
    <property type="entry name" value="FGGY_N"/>
</dbReference>
<dbReference type="GO" id="GO:0005524">
    <property type="term" value="F:ATP binding"/>
    <property type="evidence" value="ECO:0007669"/>
    <property type="project" value="UniProtKB-UniRule"/>
</dbReference>
<evidence type="ECO:0000256" key="2">
    <source>
        <dbReference type="ARBA" id="ARBA00022629"/>
    </source>
</evidence>
<dbReference type="Gene3D" id="3.30.420.40">
    <property type="match status" value="2"/>
</dbReference>
<evidence type="ECO:0000256" key="3">
    <source>
        <dbReference type="ARBA" id="ARBA00022679"/>
    </source>
</evidence>
<evidence type="ECO:0000256" key="10">
    <source>
        <dbReference type="RuleBase" id="RU364073"/>
    </source>
</evidence>
<evidence type="ECO:0000256" key="9">
    <source>
        <dbReference type="RuleBase" id="RU003733"/>
    </source>
</evidence>
<comment type="caution">
    <text evidence="13">The sequence shown here is derived from an EMBL/GenBank/DDBJ whole genome shotgun (WGS) entry which is preliminary data.</text>
</comment>
<dbReference type="AlphaFoldDB" id="E7RG60"/>
<dbReference type="HAMAP" id="MF_02220">
    <property type="entry name" value="XylB"/>
    <property type="match status" value="1"/>
</dbReference>
<proteinExistence type="inferred from homology"/>
<comment type="similarity">
    <text evidence="1 8 9">Belongs to the FGGY kinase family.</text>
</comment>
<keyword evidence="2 8" id="KW-0859">Xylose metabolism</keyword>
<dbReference type="CDD" id="cd07808">
    <property type="entry name" value="ASKHA_NBD_FGGY_EcXK-like"/>
    <property type="match status" value="1"/>
</dbReference>
<evidence type="ECO:0000256" key="6">
    <source>
        <dbReference type="ARBA" id="ARBA00022840"/>
    </source>
</evidence>
<reference evidence="13 14" key="1">
    <citation type="journal article" date="2011" name="J. Bacteriol.">
        <title>The Draft Genome of Planococcus donghaensis MPA1U2 Reveals Nonsporulation Pathways Controlled by a Conserved Spo0A Regulon.</title>
        <authorList>
            <person name="Pearson M.D."/>
            <person name="Noller H.F."/>
        </authorList>
    </citation>
    <scope>NUCLEOTIDE SEQUENCE [LARGE SCALE GENOMIC DNA]</scope>
    <source>
        <strain evidence="13 14">MPA1U2</strain>
    </source>
</reference>
<comment type="catalytic activity">
    <reaction evidence="8 10">
        <text>D-xylulose + ATP = D-xylulose 5-phosphate + ADP + H(+)</text>
        <dbReference type="Rhea" id="RHEA:10964"/>
        <dbReference type="ChEBI" id="CHEBI:15378"/>
        <dbReference type="ChEBI" id="CHEBI:17140"/>
        <dbReference type="ChEBI" id="CHEBI:30616"/>
        <dbReference type="ChEBI" id="CHEBI:57737"/>
        <dbReference type="ChEBI" id="CHEBI:456216"/>
        <dbReference type="EC" id="2.7.1.17"/>
    </reaction>
</comment>
<keyword evidence="6 8" id="KW-0067">ATP-binding</keyword>
<protein>
    <recommendedName>
        <fullName evidence="8 10">Xylulose kinase</fullName>
        <shortName evidence="8 10">Xylulokinase</shortName>
        <ecNumber evidence="8 10">2.7.1.17</ecNumber>
    </recommendedName>
</protein>
<evidence type="ECO:0000256" key="4">
    <source>
        <dbReference type="ARBA" id="ARBA00022741"/>
    </source>
</evidence>
<dbReference type="PROSITE" id="PS00933">
    <property type="entry name" value="FGGY_KINASES_1"/>
    <property type="match status" value="1"/>
</dbReference>
<accession>E7RG60</accession>
<evidence type="ECO:0000313" key="14">
    <source>
        <dbReference type="Proteomes" id="UP000003052"/>
    </source>
</evidence>
<keyword evidence="5 8" id="KW-0418">Kinase</keyword>
<dbReference type="PANTHER" id="PTHR43095:SF5">
    <property type="entry name" value="XYLULOSE KINASE"/>
    <property type="match status" value="1"/>
</dbReference>
<gene>
    <name evidence="8 10" type="primary">xylB</name>
    <name evidence="13" type="ORF">GPDM_07290</name>
</gene>
<dbReference type="InterPro" id="IPR050406">
    <property type="entry name" value="FGGY_Carb_Kinase"/>
</dbReference>
<dbReference type="InterPro" id="IPR006000">
    <property type="entry name" value="Xylulokinase"/>
</dbReference>
<comment type="function">
    <text evidence="8">Catalyzes the phosphorylation of D-xylulose to D-xylulose 5-phosphate.</text>
</comment>
<keyword evidence="4 8" id="KW-0547">Nucleotide-binding</keyword>
<keyword evidence="7 8" id="KW-0119">Carbohydrate metabolism</keyword>
<dbReference type="Proteomes" id="UP000003052">
    <property type="component" value="Unassembled WGS sequence"/>
</dbReference>
<feature type="domain" description="Carbohydrate kinase FGGY C-terminal" evidence="12">
    <location>
        <begin position="257"/>
        <end position="442"/>
    </location>
</feature>
<organism evidence="13 14">
    <name type="scientific">Planococcus donghaensis MPA1U2</name>
    <dbReference type="NCBI Taxonomy" id="933115"/>
    <lineage>
        <taxon>Bacteria</taxon>
        <taxon>Bacillati</taxon>
        <taxon>Bacillota</taxon>
        <taxon>Bacilli</taxon>
        <taxon>Bacillales</taxon>
        <taxon>Caryophanaceae</taxon>
        <taxon>Planococcus</taxon>
    </lineage>
</organism>
<dbReference type="GO" id="GO:0005998">
    <property type="term" value="P:xylulose catabolic process"/>
    <property type="evidence" value="ECO:0007669"/>
    <property type="project" value="UniProtKB-UniRule"/>
</dbReference>
<dbReference type="EMBL" id="AEPB01000026">
    <property type="protein sequence ID" value="EGA90007.1"/>
    <property type="molecule type" value="Genomic_DNA"/>
</dbReference>
<dbReference type="SUPFAM" id="SSF53067">
    <property type="entry name" value="Actin-like ATPase domain"/>
    <property type="match status" value="2"/>
</dbReference>
<evidence type="ECO:0000256" key="5">
    <source>
        <dbReference type="ARBA" id="ARBA00022777"/>
    </source>
</evidence>
<dbReference type="InterPro" id="IPR000577">
    <property type="entry name" value="Carb_kinase_FGGY"/>
</dbReference>
<dbReference type="Pfam" id="PF00370">
    <property type="entry name" value="FGGY_N"/>
    <property type="match status" value="1"/>
</dbReference>
<dbReference type="GO" id="GO:0004856">
    <property type="term" value="F:D-xylulokinase activity"/>
    <property type="evidence" value="ECO:0007669"/>
    <property type="project" value="UniProtKB-UniRule"/>
</dbReference>
<dbReference type="PIRSF" id="PIRSF000538">
    <property type="entry name" value="GlpK"/>
    <property type="match status" value="1"/>
</dbReference>
<keyword evidence="3 8" id="KW-0808">Transferase</keyword>
<sequence length="519" mass="57870">MKYVIGIDLGSSAVKAILVDRGGIIHQTLSVSYPLIQAKSGYSEQDPDVWYEKTKQLIYKLVKNFKGNVNDIEAISFSGQMHGLVLLNENLEVMRNAILWNDTRTTEQCREIEQSVGKERLLEITKNQALEGFTLPKLLWVKQNEPEIFERIHLFLLPKDYLRFKITGELHTDYSDAAGTLLLNTQEKKWSREICQQFDVDEKICPELVESHAYIGLITAEFSEVTGLSSNTKVFAGGADNACGAISAGILSEGKALCSIGTSGVILSYEELDKRDYGGSLHYFNHGDEDAFYSMGVTLSAGHSLSWFRDTFAQGQTFESVLAGIESIPVGSNGLLFAPYLVGERTPHTDATIRASFIGIDAGHTQKHFTRAVLEGVTFSLKESLDILRKHSNNVNTIISIGGGAKSDVWLQMQADIFNVRIVNLYSEQGPALGAAILACYGCGWYNSLEDCTRVFISYEKAYEPIAGNVSQYEILYELYKEIYNSTKKISAGLRNFEKTREELVNQIEYCKQESKVHS</sequence>
<evidence type="ECO:0000256" key="8">
    <source>
        <dbReference type="HAMAP-Rule" id="MF_02220"/>
    </source>
</evidence>
<dbReference type="RefSeq" id="WP_008430226.1">
    <property type="nucleotide sequence ID" value="NZ_AEPB01000026.1"/>
</dbReference>
<evidence type="ECO:0000259" key="12">
    <source>
        <dbReference type="Pfam" id="PF02782"/>
    </source>
</evidence>
<dbReference type="PROSITE" id="PS00445">
    <property type="entry name" value="FGGY_KINASES_2"/>
    <property type="match status" value="1"/>
</dbReference>
<feature type="site" description="Important for activity" evidence="8">
    <location>
        <position position="8"/>
    </location>
</feature>
<dbReference type="InterPro" id="IPR018485">
    <property type="entry name" value="FGGY_C"/>
</dbReference>
<evidence type="ECO:0000256" key="1">
    <source>
        <dbReference type="ARBA" id="ARBA00009156"/>
    </source>
</evidence>
<dbReference type="eggNOG" id="COG1070">
    <property type="taxonomic scope" value="Bacteria"/>
</dbReference>
<feature type="active site" description="Proton acceptor" evidence="8">
    <location>
        <position position="240"/>
    </location>
</feature>